<evidence type="ECO:0000313" key="3">
    <source>
        <dbReference type="Proteomes" id="UP000326924"/>
    </source>
</evidence>
<protein>
    <submittedName>
        <fullName evidence="2">Uncharacterized protein</fullName>
    </submittedName>
</protein>
<dbReference type="InParanoid" id="A0A5J5EZ23"/>
<dbReference type="Proteomes" id="UP000326924">
    <property type="component" value="Unassembled WGS sequence"/>
</dbReference>
<proteinExistence type="predicted"/>
<organism evidence="2 3">
    <name type="scientific">Sphaerosporella brunnea</name>
    <dbReference type="NCBI Taxonomy" id="1250544"/>
    <lineage>
        <taxon>Eukaryota</taxon>
        <taxon>Fungi</taxon>
        <taxon>Dikarya</taxon>
        <taxon>Ascomycota</taxon>
        <taxon>Pezizomycotina</taxon>
        <taxon>Pezizomycetes</taxon>
        <taxon>Pezizales</taxon>
        <taxon>Pyronemataceae</taxon>
        <taxon>Sphaerosporella</taxon>
    </lineage>
</organism>
<comment type="caution">
    <text evidence="2">The sequence shown here is derived from an EMBL/GenBank/DDBJ whole genome shotgun (WGS) entry which is preliminary data.</text>
</comment>
<name>A0A5J5EZ23_9PEZI</name>
<reference evidence="2 3" key="1">
    <citation type="submission" date="2019-09" db="EMBL/GenBank/DDBJ databases">
        <title>Draft genome of the ectomycorrhizal ascomycete Sphaerosporella brunnea.</title>
        <authorList>
            <consortium name="DOE Joint Genome Institute"/>
            <person name="Benucci G.M."/>
            <person name="Marozzi G."/>
            <person name="Antonielli L."/>
            <person name="Sanchez S."/>
            <person name="Marco P."/>
            <person name="Wang X."/>
            <person name="Falini L.B."/>
            <person name="Barry K."/>
            <person name="Haridas S."/>
            <person name="Lipzen A."/>
            <person name="Labutti K."/>
            <person name="Grigoriev I.V."/>
            <person name="Murat C."/>
            <person name="Martin F."/>
            <person name="Albertini E."/>
            <person name="Donnini D."/>
            <person name="Bonito G."/>
        </authorList>
    </citation>
    <scope>NUCLEOTIDE SEQUENCE [LARGE SCALE GENOMIC DNA]</scope>
    <source>
        <strain evidence="2 3">Sb_GMNB300</strain>
    </source>
</reference>
<feature type="region of interest" description="Disordered" evidence="1">
    <location>
        <begin position="1"/>
        <end position="32"/>
    </location>
</feature>
<dbReference type="EMBL" id="VXIS01000083">
    <property type="protein sequence ID" value="KAA8906902.1"/>
    <property type="molecule type" value="Genomic_DNA"/>
</dbReference>
<dbReference type="AlphaFoldDB" id="A0A5J5EZ23"/>
<evidence type="ECO:0000313" key="2">
    <source>
        <dbReference type="EMBL" id="KAA8906902.1"/>
    </source>
</evidence>
<evidence type="ECO:0000256" key="1">
    <source>
        <dbReference type="SAM" id="MobiDB-lite"/>
    </source>
</evidence>
<accession>A0A5J5EZ23</accession>
<keyword evidence="3" id="KW-1185">Reference proteome</keyword>
<feature type="compositionally biased region" description="Polar residues" evidence="1">
    <location>
        <begin position="1"/>
        <end position="11"/>
    </location>
</feature>
<sequence length="122" mass="14069">METDSETSIMETDSDCPSSSSDDEVTPPRAPFIPRTALAPRFSLLSRAPLMVIGPIWGRHWNPVQTLNRHERTQKQEFEKRVFAMDNFAVLITMPDNFNRDEYEVFSDCESETDKKKKGKDK</sequence>
<gene>
    <name evidence="2" type="ORF">FN846DRAFT_889986</name>
</gene>